<dbReference type="SUPFAM" id="SSF48498">
    <property type="entry name" value="Tetracyclin repressor-like, C-terminal domain"/>
    <property type="match status" value="1"/>
</dbReference>
<dbReference type="InterPro" id="IPR050109">
    <property type="entry name" value="HTH-type_TetR-like_transc_reg"/>
</dbReference>
<keyword evidence="5" id="KW-0472">Membrane</keyword>
<dbReference type="GO" id="GO:0000976">
    <property type="term" value="F:transcription cis-regulatory region binding"/>
    <property type="evidence" value="ECO:0007669"/>
    <property type="project" value="TreeGrafter"/>
</dbReference>
<dbReference type="Gene3D" id="1.10.357.10">
    <property type="entry name" value="Tetracycline Repressor, domain 2"/>
    <property type="match status" value="1"/>
</dbReference>
<dbReference type="InterPro" id="IPR036271">
    <property type="entry name" value="Tet_transcr_reg_TetR-rel_C_sf"/>
</dbReference>
<feature type="DNA-binding region" description="H-T-H motif" evidence="4">
    <location>
        <begin position="35"/>
        <end position="54"/>
    </location>
</feature>
<dbReference type="GO" id="GO:0003700">
    <property type="term" value="F:DNA-binding transcription factor activity"/>
    <property type="evidence" value="ECO:0007669"/>
    <property type="project" value="TreeGrafter"/>
</dbReference>
<keyword evidence="2 4" id="KW-0238">DNA-binding</keyword>
<keyword evidence="8" id="KW-1185">Reference proteome</keyword>
<dbReference type="SUPFAM" id="SSF46689">
    <property type="entry name" value="Homeodomain-like"/>
    <property type="match status" value="1"/>
</dbReference>
<keyword evidence="5" id="KW-1133">Transmembrane helix</keyword>
<evidence type="ECO:0000313" key="8">
    <source>
        <dbReference type="Proteomes" id="UP000282957"/>
    </source>
</evidence>
<dbReference type="Proteomes" id="UP000282957">
    <property type="component" value="Unassembled WGS sequence"/>
</dbReference>
<evidence type="ECO:0000256" key="2">
    <source>
        <dbReference type="ARBA" id="ARBA00023125"/>
    </source>
</evidence>
<evidence type="ECO:0000256" key="4">
    <source>
        <dbReference type="PROSITE-ProRule" id="PRU00335"/>
    </source>
</evidence>
<evidence type="ECO:0000313" key="7">
    <source>
        <dbReference type="EMBL" id="RVT96849.1"/>
    </source>
</evidence>
<accession>A0A437MGS5</accession>
<dbReference type="AlphaFoldDB" id="A0A437MGS5"/>
<dbReference type="InterPro" id="IPR001647">
    <property type="entry name" value="HTH_TetR"/>
</dbReference>
<dbReference type="PROSITE" id="PS50977">
    <property type="entry name" value="HTH_TETR_2"/>
    <property type="match status" value="1"/>
</dbReference>
<evidence type="ECO:0000256" key="3">
    <source>
        <dbReference type="ARBA" id="ARBA00023163"/>
    </source>
</evidence>
<dbReference type="PANTHER" id="PTHR30055:SF234">
    <property type="entry name" value="HTH-TYPE TRANSCRIPTIONAL REGULATOR BETI"/>
    <property type="match status" value="1"/>
</dbReference>
<proteinExistence type="predicted"/>
<dbReference type="InterPro" id="IPR009057">
    <property type="entry name" value="Homeodomain-like_sf"/>
</dbReference>
<dbReference type="Pfam" id="PF00440">
    <property type="entry name" value="TetR_N"/>
    <property type="match status" value="1"/>
</dbReference>
<dbReference type="PRINTS" id="PR00455">
    <property type="entry name" value="HTHTETR"/>
</dbReference>
<keyword evidence="5" id="KW-0812">Transmembrane</keyword>
<keyword evidence="3" id="KW-0804">Transcription</keyword>
<organism evidence="7 8">
    <name type="scientific">Rhodovarius crocodyli</name>
    <dbReference type="NCBI Taxonomy" id="1979269"/>
    <lineage>
        <taxon>Bacteria</taxon>
        <taxon>Pseudomonadati</taxon>
        <taxon>Pseudomonadota</taxon>
        <taxon>Alphaproteobacteria</taxon>
        <taxon>Acetobacterales</taxon>
        <taxon>Roseomonadaceae</taxon>
        <taxon>Rhodovarius</taxon>
    </lineage>
</organism>
<dbReference type="Pfam" id="PF17920">
    <property type="entry name" value="TetR_C_16"/>
    <property type="match status" value="1"/>
</dbReference>
<feature type="domain" description="HTH tetR-type" evidence="6">
    <location>
        <begin position="12"/>
        <end position="72"/>
    </location>
</feature>
<gene>
    <name evidence="7" type="ORF">EOD42_10615</name>
</gene>
<evidence type="ECO:0000256" key="1">
    <source>
        <dbReference type="ARBA" id="ARBA00023015"/>
    </source>
</evidence>
<sequence>MNAPEGRSAKAAATRAAILASARRAFAQHGYEGAGLRGIAEEAGVTAMMVNRYFGSKEGLFGEVVHDTMRDPVILSPVNLAAADPARAFAEALVGLTGTEATPLDGFLILFRSTTSDTAARIARARIAEAHQRTAEGSVAGEHAAERAALLLSLVAGVQMMRQMMQLAPLAGADPAVLAGLLTPVIGLLLGRVSAPSQG</sequence>
<evidence type="ECO:0000256" key="5">
    <source>
        <dbReference type="SAM" id="Phobius"/>
    </source>
</evidence>
<protein>
    <submittedName>
        <fullName evidence="7">TetR/AcrR family transcriptional regulator</fullName>
    </submittedName>
</protein>
<evidence type="ECO:0000259" key="6">
    <source>
        <dbReference type="PROSITE" id="PS50977"/>
    </source>
</evidence>
<reference evidence="7 8" key="1">
    <citation type="submission" date="2019-01" db="EMBL/GenBank/DDBJ databases">
        <authorList>
            <person name="Chen W.-M."/>
        </authorList>
    </citation>
    <scope>NUCLEOTIDE SEQUENCE [LARGE SCALE GENOMIC DNA]</scope>
    <source>
        <strain evidence="7 8">CCP-6</strain>
    </source>
</reference>
<name>A0A437MGS5_9PROT</name>
<dbReference type="InterPro" id="IPR041678">
    <property type="entry name" value="TetR_C_16"/>
</dbReference>
<dbReference type="RefSeq" id="WP_127787497.1">
    <property type="nucleotide sequence ID" value="NZ_SACL01000003.1"/>
</dbReference>
<feature type="transmembrane region" description="Helical" evidence="5">
    <location>
        <begin position="167"/>
        <end position="190"/>
    </location>
</feature>
<keyword evidence="1" id="KW-0805">Transcription regulation</keyword>
<dbReference type="PANTHER" id="PTHR30055">
    <property type="entry name" value="HTH-TYPE TRANSCRIPTIONAL REGULATOR RUTR"/>
    <property type="match status" value="1"/>
</dbReference>
<comment type="caution">
    <text evidence="7">The sequence shown here is derived from an EMBL/GenBank/DDBJ whole genome shotgun (WGS) entry which is preliminary data.</text>
</comment>
<dbReference type="EMBL" id="SACL01000003">
    <property type="protein sequence ID" value="RVT96849.1"/>
    <property type="molecule type" value="Genomic_DNA"/>
</dbReference>
<dbReference type="OrthoDB" id="2356263at2"/>